<evidence type="ECO:0000256" key="2">
    <source>
        <dbReference type="ARBA" id="ARBA00004922"/>
    </source>
</evidence>
<evidence type="ECO:0000256" key="4">
    <source>
        <dbReference type="ARBA" id="ARBA00022676"/>
    </source>
</evidence>
<evidence type="ECO:0000313" key="14">
    <source>
        <dbReference type="EMBL" id="KAK2180342.1"/>
    </source>
</evidence>
<gene>
    <name evidence="14" type="ORF">NP493_447g04020</name>
</gene>
<keyword evidence="7 11" id="KW-0735">Signal-anchor</keyword>
<dbReference type="Gene3D" id="3.90.550.10">
    <property type="entry name" value="Spore Coat Polysaccharide Biosynthesis Protein SpsA, Chain A"/>
    <property type="match status" value="1"/>
</dbReference>
<reference evidence="14" key="1">
    <citation type="journal article" date="2023" name="Mol. Biol. Evol.">
        <title>Third-Generation Sequencing Reveals the Adaptive Role of the Epigenome in Three Deep-Sea Polychaetes.</title>
        <authorList>
            <person name="Perez M."/>
            <person name="Aroh O."/>
            <person name="Sun Y."/>
            <person name="Lan Y."/>
            <person name="Juniper S.K."/>
            <person name="Young C.R."/>
            <person name="Angers B."/>
            <person name="Qian P.Y."/>
        </authorList>
    </citation>
    <scope>NUCLEOTIDE SEQUENCE</scope>
    <source>
        <strain evidence="14">R07B-5</strain>
    </source>
</reference>
<feature type="domain" description="Galactosyltransferase N-terminal" evidence="13">
    <location>
        <begin position="134"/>
        <end position="266"/>
    </location>
</feature>
<evidence type="ECO:0000256" key="6">
    <source>
        <dbReference type="ARBA" id="ARBA00022692"/>
    </source>
</evidence>
<organism evidence="14 15">
    <name type="scientific">Ridgeia piscesae</name>
    <name type="common">Tubeworm</name>
    <dbReference type="NCBI Taxonomy" id="27915"/>
    <lineage>
        <taxon>Eukaryota</taxon>
        <taxon>Metazoa</taxon>
        <taxon>Spiralia</taxon>
        <taxon>Lophotrochozoa</taxon>
        <taxon>Annelida</taxon>
        <taxon>Polychaeta</taxon>
        <taxon>Sedentaria</taxon>
        <taxon>Canalipalpata</taxon>
        <taxon>Sabellida</taxon>
        <taxon>Siboglinidae</taxon>
        <taxon>Ridgeia</taxon>
    </lineage>
</organism>
<dbReference type="GO" id="GO:0006688">
    <property type="term" value="P:glycosphingolipid biosynthetic process"/>
    <property type="evidence" value="ECO:0007669"/>
    <property type="project" value="TreeGrafter"/>
</dbReference>
<dbReference type="GO" id="GO:0033842">
    <property type="term" value="F:N-acetyl-beta-glucosaminyl-derivative 4-beta-N-acetylgalactosaminyltransferase activity"/>
    <property type="evidence" value="ECO:0007669"/>
    <property type="project" value="TreeGrafter"/>
</dbReference>
<evidence type="ECO:0000256" key="10">
    <source>
        <dbReference type="ARBA" id="ARBA00023180"/>
    </source>
</evidence>
<dbReference type="GO" id="GO:0008378">
    <property type="term" value="F:galactosyltransferase activity"/>
    <property type="evidence" value="ECO:0007669"/>
    <property type="project" value="TreeGrafter"/>
</dbReference>
<proteinExistence type="inferred from homology"/>
<dbReference type="InterPro" id="IPR027791">
    <property type="entry name" value="Galactosyl_T_C"/>
</dbReference>
<evidence type="ECO:0000256" key="11">
    <source>
        <dbReference type="RuleBase" id="RU368121"/>
    </source>
</evidence>
<dbReference type="InterPro" id="IPR003859">
    <property type="entry name" value="Galactosyl_T"/>
</dbReference>
<comment type="similarity">
    <text evidence="3 11">Belongs to the glycosyltransferase 7 family.</text>
</comment>
<dbReference type="GO" id="GO:0005975">
    <property type="term" value="P:carbohydrate metabolic process"/>
    <property type="evidence" value="ECO:0007669"/>
    <property type="project" value="InterPro"/>
</dbReference>
<dbReference type="Proteomes" id="UP001209878">
    <property type="component" value="Unassembled WGS sequence"/>
</dbReference>
<evidence type="ECO:0000259" key="13">
    <source>
        <dbReference type="Pfam" id="PF13733"/>
    </source>
</evidence>
<evidence type="ECO:0000313" key="15">
    <source>
        <dbReference type="Proteomes" id="UP001209878"/>
    </source>
</evidence>
<dbReference type="PANTHER" id="PTHR19300">
    <property type="entry name" value="BETA-1,4-GALACTOSYLTRANSFERASE"/>
    <property type="match status" value="1"/>
</dbReference>
<accession>A0AAD9KZB3</accession>
<dbReference type="PRINTS" id="PR02050">
    <property type="entry name" value="B14GALTRFASE"/>
</dbReference>
<evidence type="ECO:0000256" key="7">
    <source>
        <dbReference type="ARBA" id="ARBA00022968"/>
    </source>
</evidence>
<evidence type="ECO:0000256" key="3">
    <source>
        <dbReference type="ARBA" id="ARBA00005735"/>
    </source>
</evidence>
<evidence type="ECO:0000256" key="8">
    <source>
        <dbReference type="ARBA" id="ARBA00022989"/>
    </source>
</evidence>
<comment type="caution">
    <text evidence="14">The sequence shown here is derived from an EMBL/GenBank/DDBJ whole genome shotgun (WGS) entry which is preliminary data.</text>
</comment>
<keyword evidence="5 11" id="KW-0808">Transferase</keyword>
<keyword evidence="4 11" id="KW-0328">Glycosyltransferase</keyword>
<evidence type="ECO:0000259" key="12">
    <source>
        <dbReference type="Pfam" id="PF02709"/>
    </source>
</evidence>
<dbReference type="InterPro" id="IPR029044">
    <property type="entry name" value="Nucleotide-diphossugar_trans"/>
</dbReference>
<name>A0AAD9KZB3_RIDPI</name>
<feature type="transmembrane region" description="Helical" evidence="11">
    <location>
        <begin position="21"/>
        <end position="42"/>
    </location>
</feature>
<dbReference type="CDD" id="cd00899">
    <property type="entry name" value="b4GalT"/>
    <property type="match status" value="1"/>
</dbReference>
<keyword evidence="6 11" id="KW-0812">Transmembrane</keyword>
<evidence type="ECO:0000256" key="9">
    <source>
        <dbReference type="ARBA" id="ARBA00023136"/>
    </source>
</evidence>
<dbReference type="InterPro" id="IPR027995">
    <property type="entry name" value="Galactosyl_T_N"/>
</dbReference>
<feature type="domain" description="Galactosyltransferase C-terminal" evidence="12">
    <location>
        <begin position="270"/>
        <end position="347"/>
    </location>
</feature>
<dbReference type="AlphaFoldDB" id="A0AAD9KZB3"/>
<dbReference type="SUPFAM" id="SSF53448">
    <property type="entry name" value="Nucleotide-diphospho-sugar transferases"/>
    <property type="match status" value="1"/>
</dbReference>
<sequence length="443" mass="51229">MKRLWGYSRVVANAFQRKWKLCITILLATILLETMTIILGGYRFSPVEEQPEDFIIQYEAYCERSLLPRGWYIMPGPSSEIIPVFGNPNDSVKLTPGSLPPNQNNVLADTHDHVVGYGAYRSSSPPSYIGQSLCSCISPELEGRHNITFEMPYIGELEMQHPELLPGGVWEPTDCIPRQRVALIVPFRDREEHLRIFLNLLIPMLQRQKLAYRIIVIEQARPEVFNKAMMMNIGFVEANQLEDFDCFIFHDVDMLPEDDRNLYSCSAMPRHVGAYCDKWNYKVPYQDIFGGATAFTGPHFRLVNGFSNQYYGWGGEDDDIFQRVVAAKLKVVRYPSSVARYTMIKHKADRRNPYNKNSGIAWGYRPQHYAREGLTTLQYKRLSIEFRPLYTWVYAEVAAQPKDFNRPQRSGTPATVWQSQRCMPHVWCMLLLLCLLSVHDNHR</sequence>
<dbReference type="Pfam" id="PF02709">
    <property type="entry name" value="Glyco_transf_7C"/>
    <property type="match status" value="1"/>
</dbReference>
<keyword evidence="8 11" id="KW-1133">Transmembrane helix</keyword>
<dbReference type="Pfam" id="PF13733">
    <property type="entry name" value="Glyco_transf_7N"/>
    <property type="match status" value="1"/>
</dbReference>
<dbReference type="EC" id="2.4.1.-" evidence="11"/>
<dbReference type="GO" id="GO:0016020">
    <property type="term" value="C:membrane"/>
    <property type="evidence" value="ECO:0007669"/>
    <property type="project" value="UniProtKB-SubCell"/>
</dbReference>
<keyword evidence="9 11" id="KW-0472">Membrane</keyword>
<dbReference type="GO" id="GO:0005794">
    <property type="term" value="C:Golgi apparatus"/>
    <property type="evidence" value="ECO:0007669"/>
    <property type="project" value="TreeGrafter"/>
</dbReference>
<comment type="subcellular location">
    <subcellularLocation>
        <location evidence="1">Membrane</location>
        <topology evidence="1">Single-pass type II membrane protein</topology>
    </subcellularLocation>
</comment>
<keyword evidence="15" id="KW-1185">Reference proteome</keyword>
<evidence type="ECO:0000256" key="1">
    <source>
        <dbReference type="ARBA" id="ARBA00004606"/>
    </source>
</evidence>
<comment type="function">
    <text evidence="11">Catalyses the transfer of galactose onto proteins or lipids.</text>
</comment>
<evidence type="ECO:0000256" key="5">
    <source>
        <dbReference type="ARBA" id="ARBA00022679"/>
    </source>
</evidence>
<dbReference type="PANTHER" id="PTHR19300:SF57">
    <property type="entry name" value="BETA-1,4-N-ACETYLGALACTOSAMINYLTRANSFERASE"/>
    <property type="match status" value="1"/>
</dbReference>
<comment type="pathway">
    <text evidence="2 11">Protein modification; protein glycosylation.</text>
</comment>
<dbReference type="EMBL" id="JAODUO010000447">
    <property type="protein sequence ID" value="KAK2180342.1"/>
    <property type="molecule type" value="Genomic_DNA"/>
</dbReference>
<protein>
    <recommendedName>
        <fullName evidence="11">Beta-1,4-galactosyltransferase</fullName>
        <ecNumber evidence="11">2.4.1.-</ecNumber>
    </recommendedName>
</protein>
<keyword evidence="10 11" id="KW-0325">Glycoprotein</keyword>